<dbReference type="OrthoDB" id="2340020at2"/>
<evidence type="ECO:0000313" key="2">
    <source>
        <dbReference type="EMBL" id="ARQ05756.1"/>
    </source>
</evidence>
<evidence type="ECO:0000313" key="3">
    <source>
        <dbReference type="Proteomes" id="UP000194154"/>
    </source>
</evidence>
<keyword evidence="3" id="KW-1185">Reference proteome</keyword>
<gene>
    <name evidence="2" type="ORF">MCCS_00840</name>
</gene>
<accession>A0A1W7A8M4</accession>
<dbReference type="EMBL" id="CP021059">
    <property type="protein sequence ID" value="ARQ05756.1"/>
    <property type="molecule type" value="Genomic_DNA"/>
</dbReference>
<dbReference type="InterPro" id="IPR002798">
    <property type="entry name" value="SpoIIM-like"/>
</dbReference>
<feature type="transmembrane region" description="Helical" evidence="1">
    <location>
        <begin position="167"/>
        <end position="188"/>
    </location>
</feature>
<name>A0A1W7A8M4_9STAP</name>
<keyword evidence="1" id="KW-0812">Transmembrane</keyword>
<feature type="transmembrane region" description="Helical" evidence="1">
    <location>
        <begin position="88"/>
        <end position="108"/>
    </location>
</feature>
<organism evidence="2 3">
    <name type="scientific">Macrococcoides canis</name>
    <dbReference type="NCBI Taxonomy" id="1855823"/>
    <lineage>
        <taxon>Bacteria</taxon>
        <taxon>Bacillati</taxon>
        <taxon>Bacillota</taxon>
        <taxon>Bacilli</taxon>
        <taxon>Bacillales</taxon>
        <taxon>Staphylococcaceae</taxon>
        <taxon>Macrococcoides</taxon>
    </lineage>
</organism>
<dbReference type="RefSeq" id="WP_086041480.1">
    <property type="nucleotide sequence ID" value="NZ_CBCRZA010000011.1"/>
</dbReference>
<dbReference type="AlphaFoldDB" id="A0A1W7A8M4"/>
<protein>
    <recommendedName>
        <fullName evidence="4">Stage II sporulation protein M</fullName>
    </recommendedName>
</protein>
<dbReference type="Proteomes" id="UP000194154">
    <property type="component" value="Chromosome"/>
</dbReference>
<dbReference type="GeneID" id="35294243"/>
<evidence type="ECO:0000256" key="1">
    <source>
        <dbReference type="SAM" id="Phobius"/>
    </source>
</evidence>
<proteinExistence type="predicted"/>
<reference evidence="2 3" key="1">
    <citation type="journal article" date="2017" name="Int. J. Syst. Evol. Microbiol.">
        <title>Macrococcus canis sp. nov., a skin bacterium associated with infections in dogs.</title>
        <authorList>
            <person name="Gobeli Brawand S."/>
            <person name="Cotting K."/>
            <person name="Gomez-Sanz E."/>
            <person name="Collaud A."/>
            <person name="Thomann A."/>
            <person name="Brodard I."/>
            <person name="Rodriguez-Campos S."/>
            <person name="Strauss C."/>
            <person name="Perreten V."/>
        </authorList>
    </citation>
    <scope>NUCLEOTIDE SEQUENCE [LARGE SCALE GENOMIC DNA]</scope>
    <source>
        <strain evidence="2 3">KM45013</strain>
    </source>
</reference>
<dbReference type="STRING" id="1855823.MCCS_00840"/>
<keyword evidence="1" id="KW-1133">Transmembrane helix</keyword>
<feature type="transmembrane region" description="Helical" evidence="1">
    <location>
        <begin position="60"/>
        <end position="81"/>
    </location>
</feature>
<dbReference type="KEGG" id="mcak:MCCS_00840"/>
<feature type="transmembrane region" description="Helical" evidence="1">
    <location>
        <begin position="12"/>
        <end position="34"/>
    </location>
</feature>
<sequence>MKKSKVNYNKRAFTTYGIMLLIAILTFIISLVFYPSDEIFKEITNKMTANSEELKGLDKVWMYIVNNAFVVPLQMFILALLPVPFLYFLNVISTSIITGIVFGFAIHVLPNFGWILVLSSTPHAVLEILAFCFVASGLWSLNQSIIRKVSNFFKKEKKCGLSISESIYNLIRIYVFMALPLFIIAAFAETYLTNFIEHLLK</sequence>
<evidence type="ECO:0008006" key="4">
    <source>
        <dbReference type="Google" id="ProtNLM"/>
    </source>
</evidence>
<feature type="transmembrane region" description="Helical" evidence="1">
    <location>
        <begin position="128"/>
        <end position="146"/>
    </location>
</feature>
<dbReference type="Pfam" id="PF01944">
    <property type="entry name" value="SpoIIM"/>
    <property type="match status" value="1"/>
</dbReference>
<keyword evidence="1" id="KW-0472">Membrane</keyword>